<protein>
    <submittedName>
        <fullName evidence="2">DUF4145 domain-containing protein</fullName>
    </submittedName>
</protein>
<accession>A0AB37DF37</accession>
<dbReference type="RefSeq" id="WP_065990064.1">
    <property type="nucleotide sequence ID" value="NZ_CP047142.1"/>
</dbReference>
<dbReference type="InterPro" id="IPR025285">
    <property type="entry name" value="DUF4145"/>
</dbReference>
<reference evidence="2 3" key="1">
    <citation type="submission" date="2019-12" db="EMBL/GenBank/DDBJ databases">
        <title>Complete Genome Sequences of Lactobacillus strains, C25 and P38, Isolated from Chicken Cecum.</title>
        <authorList>
            <person name="Hassan H.M."/>
            <person name="Mendoza M."/>
            <person name="Rezvani M."/>
            <person name="Koci M.D."/>
            <person name="Dickey A.N."/>
            <person name="Scholl E.H."/>
        </authorList>
    </citation>
    <scope>NUCLEOTIDE SEQUENCE [LARGE SCALE GENOMIC DNA]</scope>
    <source>
        <strain evidence="2 3">C25</strain>
    </source>
</reference>
<proteinExistence type="predicted"/>
<dbReference type="Proteomes" id="UP000464915">
    <property type="component" value="Chromosome"/>
</dbReference>
<dbReference type="Pfam" id="PF13643">
    <property type="entry name" value="DUF4145"/>
    <property type="match status" value="1"/>
</dbReference>
<evidence type="ECO:0000313" key="2">
    <source>
        <dbReference type="EMBL" id="QHQ67453.1"/>
    </source>
</evidence>
<sequence length="211" mass="24095">MTQSISQIKIAGNYARWDSIQHLPSLDYVCWHCNTRISSDIGYRLMVPATIYNSSDPSYPDLLKAGIYLCHRCGYPTFLLDGKQVPGIAFGKAFRFVPEEVNNIYNEARNCFRANSFTAVVLLCRKILMHIGVEQGAEQDKSFKYYVDYLSDHNLITATSLSWVDKIRKIGNQANHELIQNTKNEAKDILTFTSMLLATTYEYPAMEQELD</sequence>
<organism evidence="2 3">
    <name type="scientific">Lactobacillus crispatus</name>
    <dbReference type="NCBI Taxonomy" id="47770"/>
    <lineage>
        <taxon>Bacteria</taxon>
        <taxon>Bacillati</taxon>
        <taxon>Bacillota</taxon>
        <taxon>Bacilli</taxon>
        <taxon>Lactobacillales</taxon>
        <taxon>Lactobacillaceae</taxon>
        <taxon>Lactobacillus</taxon>
    </lineage>
</organism>
<evidence type="ECO:0000259" key="1">
    <source>
        <dbReference type="Pfam" id="PF13643"/>
    </source>
</evidence>
<gene>
    <name evidence="2" type="ORF">GSR61_01885</name>
</gene>
<dbReference type="EMBL" id="CP047142">
    <property type="protein sequence ID" value="QHQ67453.1"/>
    <property type="molecule type" value="Genomic_DNA"/>
</dbReference>
<evidence type="ECO:0000313" key="3">
    <source>
        <dbReference type="Proteomes" id="UP000464915"/>
    </source>
</evidence>
<feature type="domain" description="DUF4145" evidence="1">
    <location>
        <begin position="106"/>
        <end position="193"/>
    </location>
</feature>
<dbReference type="AlphaFoldDB" id="A0AB37DF37"/>
<name>A0AB37DF37_9LACO</name>